<feature type="region of interest" description="Disordered" evidence="1">
    <location>
        <begin position="31"/>
        <end position="51"/>
    </location>
</feature>
<dbReference type="EMBL" id="CP045143">
    <property type="protein sequence ID" value="QFR24537.1"/>
    <property type="molecule type" value="Genomic_DNA"/>
</dbReference>
<feature type="chain" id="PRO_5038664707" evidence="2">
    <location>
        <begin position="29"/>
        <end position="277"/>
    </location>
</feature>
<protein>
    <submittedName>
        <fullName evidence="3">Uncharacterized protein</fullName>
    </submittedName>
</protein>
<evidence type="ECO:0000256" key="1">
    <source>
        <dbReference type="SAM" id="MobiDB-lite"/>
    </source>
</evidence>
<organism evidence="3 4">
    <name type="scientific">Schleiferilactobacillus harbinensis</name>
    <dbReference type="NCBI Taxonomy" id="304207"/>
    <lineage>
        <taxon>Bacteria</taxon>
        <taxon>Bacillati</taxon>
        <taxon>Bacillota</taxon>
        <taxon>Bacilli</taxon>
        <taxon>Lactobacillales</taxon>
        <taxon>Lactobacillaceae</taxon>
        <taxon>Schleiferilactobacillus</taxon>
    </lineage>
</organism>
<name>A0A5P8M888_9LACO</name>
<dbReference type="KEGG" id="lhb:D1010_14785"/>
<accession>A0A5P8M888</accession>
<gene>
    <name evidence="3" type="ORF">D1010_14785</name>
</gene>
<reference evidence="3 4" key="1">
    <citation type="submission" date="2019-10" db="EMBL/GenBank/DDBJ databases">
        <title>The completed genome of Lactobacillus harbinensis M1.</title>
        <authorList>
            <person name="Zheng Y."/>
        </authorList>
    </citation>
    <scope>NUCLEOTIDE SEQUENCE [LARGE SCALE GENOMIC DNA]</scope>
    <source>
        <strain evidence="3 4">M1</strain>
    </source>
</reference>
<evidence type="ECO:0000313" key="3">
    <source>
        <dbReference type="EMBL" id="QFR24537.1"/>
    </source>
</evidence>
<sequence>MKFNNSFWGRTTIWLVMLSILTATLASCSTNSQHTESSSPKTAIAKHSPTVPKAVKAVAKNNQETNERTLAKTPKYTYHSENTYVTVPDTWAKLNNNSTAVISGLVTKWDRVSGTTNSAVTKLTVYVNQVLGGDQKLQGQSIVVVYKGGYMKFGAYSAGRVKNWDKDKMLSITSDTVIFTEDFYAPLPKINSTIVIPVRPFEYKGASPEFVEYVKDNHLETAYSIGAPEYNTWMVEGVKVQNNNPEFQTTKTRQKQSSDTFSNNLIDLAAELQRRLK</sequence>
<evidence type="ECO:0000313" key="4">
    <source>
        <dbReference type="Proteomes" id="UP000326779"/>
    </source>
</evidence>
<dbReference type="AlphaFoldDB" id="A0A5P8M888"/>
<feature type="compositionally biased region" description="Polar residues" evidence="1">
    <location>
        <begin position="31"/>
        <end position="41"/>
    </location>
</feature>
<dbReference type="RefSeq" id="WP_152261400.1">
    <property type="nucleotide sequence ID" value="NZ_CP045143.1"/>
</dbReference>
<proteinExistence type="predicted"/>
<dbReference type="PROSITE" id="PS51257">
    <property type="entry name" value="PROKAR_LIPOPROTEIN"/>
    <property type="match status" value="1"/>
</dbReference>
<feature type="signal peptide" evidence="2">
    <location>
        <begin position="1"/>
        <end position="28"/>
    </location>
</feature>
<dbReference type="Proteomes" id="UP000326779">
    <property type="component" value="Chromosome"/>
</dbReference>
<keyword evidence="2" id="KW-0732">Signal</keyword>
<evidence type="ECO:0000256" key="2">
    <source>
        <dbReference type="SAM" id="SignalP"/>
    </source>
</evidence>